<dbReference type="GO" id="GO:0004386">
    <property type="term" value="F:helicase activity"/>
    <property type="evidence" value="ECO:0007669"/>
    <property type="project" value="UniProtKB-KW"/>
</dbReference>
<dbReference type="GO" id="GO:0003676">
    <property type="term" value="F:nucleic acid binding"/>
    <property type="evidence" value="ECO:0007669"/>
    <property type="project" value="InterPro"/>
</dbReference>
<dbReference type="PANTHER" id="PTHR47961:SF6">
    <property type="entry name" value="DNA-DIRECTED DNA POLYMERASE"/>
    <property type="match status" value="1"/>
</dbReference>
<keyword evidence="1" id="KW-0547">Nucleotide-binding</keyword>
<evidence type="ECO:0000259" key="6">
    <source>
        <dbReference type="PROSITE" id="PS51192"/>
    </source>
</evidence>
<accession>A0A9Q3VN90</accession>
<feature type="domain" description="Helicase C-terminal" evidence="7">
    <location>
        <begin position="380"/>
        <end position="553"/>
    </location>
</feature>
<evidence type="ECO:0000256" key="3">
    <source>
        <dbReference type="ARBA" id="ARBA00022806"/>
    </source>
</evidence>
<proteinExistence type="predicted"/>
<sequence length="926" mass="99395">MTAIRVPGQFPGAMRGGRPPAWPDDLAVPEQTEKRALLWCKVTDPDWRPTEEAVAAAEDVRVILPEGPGYDALRIWLAERGVQYRVSRYWEEAEEVGTLNELGGRTDLVAVGPGGAVPAAGPWAVAAREAFAAQWDGAEELPEDDGDAYVRVGELVPAEWAALLPHPSFNPAQAAAVPVVREGTGHLVVVAPTGAGKTPIGMVAALDAHARGEKAAWLVPQRSLTDELDRELQLWRRQGLHVVRLTGEAAVDSGLIRAADVWVATTEKFEAICRAGSLRDALAEVGCLVVDEIHLLGDPVRGAVLEALLARVREDGAGARIVGLSATVANADEVAEWLGARLVRTAWRPTRLTWQLPVLPAVDEADWAARAAVRTAAAVRIARGVGADGGSVLVFCGSKRRVRATALALAADRGVSTAGVDADDAALVERLCTKVGVRLHYRDWPYKRDAEQAFRTREADILVATSTVAAGVNLPARAVIVADTTIGLDRVEVSMVQQMFGRAGRIGAGEREGWAFLLADPGERAHWQARLAAGYTVRSRLGDHLPDHLLAEAVQERVSTVEEAERWWSGTLAAHQGHAGVEPLREAVAFLTTAGCLRGPVGEDRWETSPLGRLTSRFMVDAALADDLATAVREAPVPEYAFTAERSLAALLSTRLPVLEQAPFTDRARTALRRVLREAEQEHPQETDESAQDEPKPVAGDLARAVLHLVADRPGLFRGRPGYVLGIPVDSMTGILEEARRYLAWLGAQGPLGTVHPWAAVVAGDLAQRIRWRTLGPGRGAGRLLWMCERMATAPLAPDLVPRMWRAARARGVDAPDWSGTTPPNDCALLPDRYRALLAERATGVHLDLREDDGEVRVAAPPGSVIRLWNGATTTLHSGDGEATTLLLPPDDPSDNSAGNSGAAVFTRGGDRLGTGWLGAYAEIRR</sequence>
<gene>
    <name evidence="8" type="ORF">LJ657_17440</name>
</gene>
<keyword evidence="3 8" id="KW-0347">Helicase</keyword>
<evidence type="ECO:0000313" key="9">
    <source>
        <dbReference type="Proteomes" id="UP001108029"/>
    </source>
</evidence>
<feature type="domain" description="Helicase ATP-binding" evidence="6">
    <location>
        <begin position="178"/>
        <end position="346"/>
    </location>
</feature>
<dbReference type="EMBL" id="JAJSBI010000007">
    <property type="protein sequence ID" value="MCD9875416.1"/>
    <property type="molecule type" value="Genomic_DNA"/>
</dbReference>
<organism evidence="8 9">
    <name type="scientific">Streptomyces guryensis</name>
    <dbReference type="NCBI Taxonomy" id="2886947"/>
    <lineage>
        <taxon>Bacteria</taxon>
        <taxon>Bacillati</taxon>
        <taxon>Actinomycetota</taxon>
        <taxon>Actinomycetes</taxon>
        <taxon>Kitasatosporales</taxon>
        <taxon>Streptomycetaceae</taxon>
        <taxon>Streptomyces</taxon>
    </lineage>
</organism>
<dbReference type="PANTHER" id="PTHR47961">
    <property type="entry name" value="DNA POLYMERASE THETA, PUTATIVE (AFU_ORTHOLOGUE AFUA_1G05260)-RELATED"/>
    <property type="match status" value="1"/>
</dbReference>
<dbReference type="RefSeq" id="WP_232649523.1">
    <property type="nucleotide sequence ID" value="NZ_JAJSBI010000007.1"/>
</dbReference>
<dbReference type="GO" id="GO:0016787">
    <property type="term" value="F:hydrolase activity"/>
    <property type="evidence" value="ECO:0007669"/>
    <property type="project" value="UniProtKB-KW"/>
</dbReference>
<dbReference type="Proteomes" id="UP001108029">
    <property type="component" value="Unassembled WGS sequence"/>
</dbReference>
<dbReference type="SUPFAM" id="SSF46785">
    <property type="entry name" value="Winged helix' DNA-binding domain"/>
    <property type="match status" value="1"/>
</dbReference>
<dbReference type="PROSITE" id="PS51192">
    <property type="entry name" value="HELICASE_ATP_BIND_1"/>
    <property type="match status" value="1"/>
</dbReference>
<evidence type="ECO:0000313" key="8">
    <source>
        <dbReference type="EMBL" id="MCD9875416.1"/>
    </source>
</evidence>
<evidence type="ECO:0000256" key="2">
    <source>
        <dbReference type="ARBA" id="ARBA00022801"/>
    </source>
</evidence>
<dbReference type="InterPro" id="IPR036390">
    <property type="entry name" value="WH_DNA-bd_sf"/>
</dbReference>
<dbReference type="GO" id="GO:0005524">
    <property type="term" value="F:ATP binding"/>
    <property type="evidence" value="ECO:0007669"/>
    <property type="project" value="UniProtKB-KW"/>
</dbReference>
<dbReference type="AlphaFoldDB" id="A0A9Q3VN90"/>
<keyword evidence="9" id="KW-1185">Reference proteome</keyword>
<dbReference type="InterPro" id="IPR027417">
    <property type="entry name" value="P-loop_NTPase"/>
</dbReference>
<evidence type="ECO:0000256" key="4">
    <source>
        <dbReference type="ARBA" id="ARBA00022840"/>
    </source>
</evidence>
<name>A0A9Q3VN90_9ACTN</name>
<dbReference type="InterPro" id="IPR001650">
    <property type="entry name" value="Helicase_C-like"/>
</dbReference>
<dbReference type="InterPro" id="IPR014001">
    <property type="entry name" value="Helicase_ATP-bd"/>
</dbReference>
<protein>
    <submittedName>
        <fullName evidence="8">DEAD/DEAH box helicase</fullName>
    </submittedName>
</protein>
<dbReference type="Pfam" id="PF00271">
    <property type="entry name" value="Helicase_C"/>
    <property type="match status" value="1"/>
</dbReference>
<dbReference type="InterPro" id="IPR011545">
    <property type="entry name" value="DEAD/DEAH_box_helicase_dom"/>
</dbReference>
<dbReference type="Pfam" id="PF00270">
    <property type="entry name" value="DEAD"/>
    <property type="match status" value="1"/>
</dbReference>
<evidence type="ECO:0000256" key="5">
    <source>
        <dbReference type="SAM" id="MobiDB-lite"/>
    </source>
</evidence>
<feature type="region of interest" description="Disordered" evidence="5">
    <location>
        <begin position="678"/>
        <end position="697"/>
    </location>
</feature>
<evidence type="ECO:0000259" key="7">
    <source>
        <dbReference type="PROSITE" id="PS51194"/>
    </source>
</evidence>
<dbReference type="Gene3D" id="3.40.50.300">
    <property type="entry name" value="P-loop containing nucleotide triphosphate hydrolases"/>
    <property type="match status" value="2"/>
</dbReference>
<dbReference type="InterPro" id="IPR050474">
    <property type="entry name" value="Hel308_SKI2-like"/>
</dbReference>
<dbReference type="SUPFAM" id="SSF52540">
    <property type="entry name" value="P-loop containing nucleoside triphosphate hydrolases"/>
    <property type="match status" value="1"/>
</dbReference>
<dbReference type="PROSITE" id="PS51194">
    <property type="entry name" value="HELICASE_CTER"/>
    <property type="match status" value="1"/>
</dbReference>
<keyword evidence="2" id="KW-0378">Hydrolase</keyword>
<reference evidence="8" key="1">
    <citation type="submission" date="2021-12" db="EMBL/GenBank/DDBJ databases">
        <authorList>
            <person name="Lee J.-H."/>
            <person name="Kim S.-B."/>
        </authorList>
    </citation>
    <scope>NUCLEOTIDE SEQUENCE</scope>
    <source>
        <strain evidence="8">NR30</strain>
    </source>
</reference>
<comment type="caution">
    <text evidence="8">The sequence shown here is derived from an EMBL/GenBank/DDBJ whole genome shotgun (WGS) entry which is preliminary data.</text>
</comment>
<evidence type="ECO:0000256" key="1">
    <source>
        <dbReference type="ARBA" id="ARBA00022741"/>
    </source>
</evidence>
<keyword evidence="4" id="KW-0067">ATP-binding</keyword>
<dbReference type="SMART" id="SM00487">
    <property type="entry name" value="DEXDc"/>
    <property type="match status" value="1"/>
</dbReference>
<dbReference type="SMART" id="SM00490">
    <property type="entry name" value="HELICc"/>
    <property type="match status" value="1"/>
</dbReference>